<accession>A0A0E9XFJ9</accession>
<dbReference type="EMBL" id="GBXM01008129">
    <property type="protein sequence ID" value="JAI00449.1"/>
    <property type="molecule type" value="Transcribed_RNA"/>
</dbReference>
<reference evidence="1" key="1">
    <citation type="submission" date="2014-11" db="EMBL/GenBank/DDBJ databases">
        <authorList>
            <person name="Amaro Gonzalez C."/>
        </authorList>
    </citation>
    <scope>NUCLEOTIDE SEQUENCE</scope>
</reference>
<evidence type="ECO:0000313" key="1">
    <source>
        <dbReference type="EMBL" id="JAI00449.1"/>
    </source>
</evidence>
<reference evidence="1" key="2">
    <citation type="journal article" date="2015" name="Fish Shellfish Immunol.">
        <title>Early steps in the European eel (Anguilla anguilla)-Vibrio vulnificus interaction in the gills: Role of the RtxA13 toxin.</title>
        <authorList>
            <person name="Callol A."/>
            <person name="Pajuelo D."/>
            <person name="Ebbesson L."/>
            <person name="Teles M."/>
            <person name="MacKenzie S."/>
            <person name="Amaro C."/>
        </authorList>
    </citation>
    <scope>NUCLEOTIDE SEQUENCE</scope>
</reference>
<sequence length="25" mass="2695">MHSVMVCNDDVVIFLSTGHSGQNFG</sequence>
<protein>
    <submittedName>
        <fullName evidence="1">Uncharacterized protein</fullName>
    </submittedName>
</protein>
<proteinExistence type="predicted"/>
<name>A0A0E9XFJ9_ANGAN</name>
<dbReference type="AlphaFoldDB" id="A0A0E9XFJ9"/>
<organism evidence="1">
    <name type="scientific">Anguilla anguilla</name>
    <name type="common">European freshwater eel</name>
    <name type="synonym">Muraena anguilla</name>
    <dbReference type="NCBI Taxonomy" id="7936"/>
    <lineage>
        <taxon>Eukaryota</taxon>
        <taxon>Metazoa</taxon>
        <taxon>Chordata</taxon>
        <taxon>Craniata</taxon>
        <taxon>Vertebrata</taxon>
        <taxon>Euteleostomi</taxon>
        <taxon>Actinopterygii</taxon>
        <taxon>Neopterygii</taxon>
        <taxon>Teleostei</taxon>
        <taxon>Anguilliformes</taxon>
        <taxon>Anguillidae</taxon>
        <taxon>Anguilla</taxon>
    </lineage>
</organism>